<feature type="chain" id="PRO_5038807481" evidence="5">
    <location>
        <begin position="22"/>
        <end position="235"/>
    </location>
</feature>
<dbReference type="STRING" id="85968.GCA_900073015_03200"/>
<keyword evidence="4" id="KW-1015">Disulfide bond</keyword>
<dbReference type="InterPro" id="IPR000675">
    <property type="entry name" value="Cutinase/axe"/>
</dbReference>
<dbReference type="AlphaFoldDB" id="A0A2G5PDZ6"/>
<dbReference type="GO" id="GO:0052689">
    <property type="term" value="F:carboxylic ester hydrolase activity"/>
    <property type="evidence" value="ECO:0007669"/>
    <property type="project" value="UniProtKB-KW"/>
</dbReference>
<feature type="signal peptide" evidence="5">
    <location>
        <begin position="1"/>
        <end position="21"/>
    </location>
</feature>
<dbReference type="Pfam" id="PF01083">
    <property type="entry name" value="Cutinase"/>
    <property type="match status" value="1"/>
</dbReference>
<evidence type="ECO:0000256" key="4">
    <source>
        <dbReference type="ARBA" id="ARBA00023157"/>
    </source>
</evidence>
<dbReference type="PANTHER" id="PTHR33630:SF9">
    <property type="entry name" value="CUTINASE 4"/>
    <property type="match status" value="1"/>
</dbReference>
<sequence>MRTTRPLLAAIVLLLAAPGFAAPRAAAADPCPDIGVAFARGTAESPGVGNVGQAFVDTLRQQVAPRTVGVHGVNYPASNDFAGPGFIPNVVNGTRDLLDHVRGVVSACPETEMVLGGYSQGAMVTAFATSDARPNGVPDPAPLPPDVADDVAAVVLFGKPNGPSLAKYGTPAVGPSPQFAGETLELCAPGDPVCAADSAAPWDPAAHTAYTRNGMVGQASSFVVSHLPMDSAVIH</sequence>
<evidence type="ECO:0000256" key="3">
    <source>
        <dbReference type="ARBA" id="ARBA00022801"/>
    </source>
</evidence>
<dbReference type="InterPro" id="IPR029058">
    <property type="entry name" value="AB_hydrolase_fold"/>
</dbReference>
<gene>
    <name evidence="6" type="ORF">CQY22_005415</name>
</gene>
<accession>A0A2G5PDZ6</accession>
<proteinExistence type="inferred from homology"/>
<dbReference type="Gene3D" id="3.40.50.1820">
    <property type="entry name" value="alpha/beta hydrolase"/>
    <property type="match status" value="1"/>
</dbReference>
<keyword evidence="5" id="KW-0732">Signal</keyword>
<comment type="caution">
    <text evidence="6">The sequence shown here is derived from an EMBL/GenBank/DDBJ whole genome shotgun (WGS) entry which is preliminary data.</text>
</comment>
<evidence type="ECO:0000256" key="1">
    <source>
        <dbReference type="ARBA" id="ARBA00007534"/>
    </source>
</evidence>
<keyword evidence="2" id="KW-0719">Serine esterase</keyword>
<protein>
    <submittedName>
        <fullName evidence="6">Cutinase family protein</fullName>
    </submittedName>
</protein>
<comment type="similarity">
    <text evidence="1">Belongs to the cutinase family.</text>
</comment>
<dbReference type="OrthoDB" id="3690529at2"/>
<dbReference type="PANTHER" id="PTHR33630">
    <property type="entry name" value="CUTINASE RV1984C-RELATED-RELATED"/>
    <property type="match status" value="1"/>
</dbReference>
<dbReference type="Proteomes" id="UP000230551">
    <property type="component" value="Unassembled WGS sequence"/>
</dbReference>
<evidence type="ECO:0000256" key="2">
    <source>
        <dbReference type="ARBA" id="ARBA00022487"/>
    </source>
</evidence>
<dbReference type="SMART" id="SM01110">
    <property type="entry name" value="Cutinase"/>
    <property type="match status" value="1"/>
</dbReference>
<name>A0A2G5PDZ6_9MYCO</name>
<evidence type="ECO:0000313" key="7">
    <source>
        <dbReference type="Proteomes" id="UP000230551"/>
    </source>
</evidence>
<dbReference type="SUPFAM" id="SSF53474">
    <property type="entry name" value="alpha/beta-Hydrolases"/>
    <property type="match status" value="1"/>
</dbReference>
<reference evidence="6 7" key="1">
    <citation type="journal article" date="2017" name="Infect. Genet. Evol.">
        <title>The new phylogeny of the genus Mycobacterium: The old and the news.</title>
        <authorList>
            <person name="Tortoli E."/>
            <person name="Fedrizzi T."/>
            <person name="Meehan C.J."/>
            <person name="Trovato A."/>
            <person name="Grottola A."/>
            <person name="Giacobazzi E."/>
            <person name="Serpini G.F."/>
            <person name="Tagliazucchi S."/>
            <person name="Fabio A."/>
            <person name="Bettua C."/>
            <person name="Bertorelli R."/>
            <person name="Frascaro F."/>
            <person name="De Sanctis V."/>
            <person name="Pecorari M."/>
            <person name="Jousson O."/>
            <person name="Segata N."/>
            <person name="Cirillo D.M."/>
        </authorList>
    </citation>
    <scope>NUCLEOTIDE SEQUENCE [LARGE SCALE GENOMIC DNA]</scope>
    <source>
        <strain evidence="6 7">CIP1034565</strain>
    </source>
</reference>
<keyword evidence="3" id="KW-0378">Hydrolase</keyword>
<evidence type="ECO:0000313" key="6">
    <source>
        <dbReference type="EMBL" id="PIB76552.1"/>
    </source>
</evidence>
<keyword evidence="7" id="KW-1185">Reference proteome</keyword>
<dbReference type="EMBL" id="PDCN02000004">
    <property type="protein sequence ID" value="PIB76552.1"/>
    <property type="molecule type" value="Genomic_DNA"/>
</dbReference>
<evidence type="ECO:0000256" key="5">
    <source>
        <dbReference type="SAM" id="SignalP"/>
    </source>
</evidence>
<organism evidence="6 7">
    <name type="scientific">Mycolicibacterium brumae</name>
    <dbReference type="NCBI Taxonomy" id="85968"/>
    <lineage>
        <taxon>Bacteria</taxon>
        <taxon>Bacillati</taxon>
        <taxon>Actinomycetota</taxon>
        <taxon>Actinomycetes</taxon>
        <taxon>Mycobacteriales</taxon>
        <taxon>Mycobacteriaceae</taxon>
        <taxon>Mycolicibacterium</taxon>
    </lineage>
</organism>